<accession>A0A173RCS9</accession>
<evidence type="ECO:0000313" key="2">
    <source>
        <dbReference type="Proteomes" id="UP000095495"/>
    </source>
</evidence>
<name>A0A173RCS9_9FIRM</name>
<dbReference type="EMBL" id="CYXV01000002">
    <property type="protein sequence ID" value="CUM75691.1"/>
    <property type="molecule type" value="Genomic_DNA"/>
</dbReference>
<dbReference type="Proteomes" id="UP000095495">
    <property type="component" value="Unassembled WGS sequence"/>
</dbReference>
<reference evidence="1 2" key="1">
    <citation type="submission" date="2015-09" db="EMBL/GenBank/DDBJ databases">
        <authorList>
            <consortium name="Pathogen Informatics"/>
        </authorList>
    </citation>
    <scope>NUCLEOTIDE SEQUENCE [LARGE SCALE GENOMIC DNA]</scope>
    <source>
        <strain evidence="1 2">2789STDY5608863</strain>
    </source>
</reference>
<dbReference type="RefSeq" id="WP_055261132.1">
    <property type="nucleotide sequence ID" value="NZ_CYXV01000002.1"/>
</dbReference>
<sequence>MSNFEFQKVNSRVIRSGDNYLAKVDSAESFSSIFVDEETTYGVSVRDAQMQTGDSTYTPAMAFTYSMEDGSVRFIDVVVCPLLGTFVSDWY</sequence>
<evidence type="ECO:0000313" key="1">
    <source>
        <dbReference type="EMBL" id="CUM75691.1"/>
    </source>
</evidence>
<gene>
    <name evidence="1" type="ORF">ERS852420_00457</name>
</gene>
<organism evidence="1 2">
    <name type="scientific">Roseburia faecis</name>
    <dbReference type="NCBI Taxonomy" id="301302"/>
    <lineage>
        <taxon>Bacteria</taxon>
        <taxon>Bacillati</taxon>
        <taxon>Bacillota</taxon>
        <taxon>Clostridia</taxon>
        <taxon>Lachnospirales</taxon>
        <taxon>Lachnospiraceae</taxon>
        <taxon>Roseburia</taxon>
    </lineage>
</organism>
<proteinExistence type="predicted"/>
<protein>
    <submittedName>
        <fullName evidence="1">Uncharacterized protein</fullName>
    </submittedName>
</protein>
<dbReference type="AlphaFoldDB" id="A0A173RCS9"/>